<gene>
    <name evidence="2" type="ORF">BPA30113_02304</name>
</gene>
<feature type="chain" id="PRO_5044425577" description="Lipoprotein" evidence="1">
    <location>
        <begin position="22"/>
        <end position="224"/>
    </location>
</feature>
<sequence length="224" mass="23867">MPFKTRLLVVASCLLCAHACASTLTLNCADAQAGTLNQKAAESRLMAESHGLAERIAPHVLRVNVAGKALLFKDIPAAGLDNIAYTFCGSLGGYSLIGWDDGDEFTGKLIDERTGQILPAGQEVIFSPDGRAYLAIGQEDGLDGEDWAVRYANDGRVSWQGHSFIVSGNVGAAPLHELSNPRWGESGKLEAEASCRDSPNAVVGLIKTQGRWSWHVPAGCHPVR</sequence>
<organism evidence="2 3">
    <name type="scientific">Burkholderia paludis</name>
    <dbReference type="NCBI Taxonomy" id="1506587"/>
    <lineage>
        <taxon>Bacteria</taxon>
        <taxon>Pseudomonadati</taxon>
        <taxon>Pseudomonadota</taxon>
        <taxon>Betaproteobacteria</taxon>
        <taxon>Burkholderiales</taxon>
        <taxon>Burkholderiaceae</taxon>
        <taxon>Burkholderia</taxon>
        <taxon>Burkholderia cepacia complex</taxon>
    </lineage>
</organism>
<feature type="signal peptide" evidence="1">
    <location>
        <begin position="1"/>
        <end position="21"/>
    </location>
</feature>
<reference evidence="2 3" key="1">
    <citation type="submission" date="2019-09" db="EMBL/GenBank/DDBJ databases">
        <authorList>
            <person name="Depoorter E."/>
        </authorList>
    </citation>
    <scope>NUCLEOTIDE SEQUENCE [LARGE SCALE GENOMIC DNA]</scope>
    <source>
        <strain evidence="2">LMG 30113</strain>
    </source>
</reference>
<name>A0A6J5E0U9_9BURK</name>
<evidence type="ECO:0000313" key="2">
    <source>
        <dbReference type="EMBL" id="VWB53108.1"/>
    </source>
</evidence>
<dbReference type="Proteomes" id="UP000494330">
    <property type="component" value="Unassembled WGS sequence"/>
</dbReference>
<evidence type="ECO:0000256" key="1">
    <source>
        <dbReference type="SAM" id="SignalP"/>
    </source>
</evidence>
<keyword evidence="1" id="KW-0732">Signal</keyword>
<keyword evidence="3" id="KW-1185">Reference proteome</keyword>
<evidence type="ECO:0000313" key="3">
    <source>
        <dbReference type="Proteomes" id="UP000494330"/>
    </source>
</evidence>
<protein>
    <recommendedName>
        <fullName evidence="4">Lipoprotein</fullName>
    </recommendedName>
</protein>
<evidence type="ECO:0008006" key="4">
    <source>
        <dbReference type="Google" id="ProtNLM"/>
    </source>
</evidence>
<dbReference type="AlphaFoldDB" id="A0A6J5E0U9"/>
<proteinExistence type="predicted"/>
<accession>A0A6J5E0U9</accession>
<dbReference type="EMBL" id="CABVQD010000006">
    <property type="protein sequence ID" value="VWB53108.1"/>
    <property type="molecule type" value="Genomic_DNA"/>
</dbReference>